<gene>
    <name evidence="2" type="ORF">BS47DRAFT_1365090</name>
</gene>
<name>A0A9P6DSN1_9AGAM</name>
<keyword evidence="1" id="KW-0812">Transmembrane</keyword>
<organism evidence="2 3">
    <name type="scientific">Hydnum rufescens UP504</name>
    <dbReference type="NCBI Taxonomy" id="1448309"/>
    <lineage>
        <taxon>Eukaryota</taxon>
        <taxon>Fungi</taxon>
        <taxon>Dikarya</taxon>
        <taxon>Basidiomycota</taxon>
        <taxon>Agaricomycotina</taxon>
        <taxon>Agaricomycetes</taxon>
        <taxon>Cantharellales</taxon>
        <taxon>Hydnaceae</taxon>
        <taxon>Hydnum</taxon>
    </lineage>
</organism>
<protein>
    <submittedName>
        <fullName evidence="2">Uncharacterized protein</fullName>
    </submittedName>
</protein>
<dbReference type="AlphaFoldDB" id="A0A9P6DSN1"/>
<reference evidence="2" key="1">
    <citation type="journal article" date="2020" name="Nat. Commun.">
        <title>Large-scale genome sequencing of mycorrhizal fungi provides insights into the early evolution of symbiotic traits.</title>
        <authorList>
            <person name="Miyauchi S."/>
            <person name="Kiss E."/>
            <person name="Kuo A."/>
            <person name="Drula E."/>
            <person name="Kohler A."/>
            <person name="Sanchez-Garcia M."/>
            <person name="Morin E."/>
            <person name="Andreopoulos B."/>
            <person name="Barry K.W."/>
            <person name="Bonito G."/>
            <person name="Buee M."/>
            <person name="Carver A."/>
            <person name="Chen C."/>
            <person name="Cichocki N."/>
            <person name="Clum A."/>
            <person name="Culley D."/>
            <person name="Crous P.W."/>
            <person name="Fauchery L."/>
            <person name="Girlanda M."/>
            <person name="Hayes R.D."/>
            <person name="Keri Z."/>
            <person name="LaButti K."/>
            <person name="Lipzen A."/>
            <person name="Lombard V."/>
            <person name="Magnuson J."/>
            <person name="Maillard F."/>
            <person name="Murat C."/>
            <person name="Nolan M."/>
            <person name="Ohm R.A."/>
            <person name="Pangilinan J."/>
            <person name="Pereira M.F."/>
            <person name="Perotto S."/>
            <person name="Peter M."/>
            <person name="Pfister S."/>
            <person name="Riley R."/>
            <person name="Sitrit Y."/>
            <person name="Stielow J.B."/>
            <person name="Szollosi G."/>
            <person name="Zifcakova L."/>
            <person name="Stursova M."/>
            <person name="Spatafora J.W."/>
            <person name="Tedersoo L."/>
            <person name="Vaario L.M."/>
            <person name="Yamada A."/>
            <person name="Yan M."/>
            <person name="Wang P."/>
            <person name="Xu J."/>
            <person name="Bruns T."/>
            <person name="Baldrian P."/>
            <person name="Vilgalys R."/>
            <person name="Dunand C."/>
            <person name="Henrissat B."/>
            <person name="Grigoriev I.V."/>
            <person name="Hibbett D."/>
            <person name="Nagy L.G."/>
            <person name="Martin F.M."/>
        </authorList>
    </citation>
    <scope>NUCLEOTIDE SEQUENCE</scope>
    <source>
        <strain evidence="2">UP504</strain>
    </source>
</reference>
<comment type="caution">
    <text evidence="2">The sequence shown here is derived from an EMBL/GenBank/DDBJ whole genome shotgun (WGS) entry which is preliminary data.</text>
</comment>
<proteinExistence type="predicted"/>
<accession>A0A9P6DSN1</accession>
<dbReference type="Proteomes" id="UP000886523">
    <property type="component" value="Unassembled WGS sequence"/>
</dbReference>
<evidence type="ECO:0000313" key="2">
    <source>
        <dbReference type="EMBL" id="KAF9509709.1"/>
    </source>
</evidence>
<evidence type="ECO:0000256" key="1">
    <source>
        <dbReference type="SAM" id="Phobius"/>
    </source>
</evidence>
<keyword evidence="1" id="KW-1133">Transmembrane helix</keyword>
<dbReference type="EMBL" id="MU129030">
    <property type="protein sequence ID" value="KAF9509709.1"/>
    <property type="molecule type" value="Genomic_DNA"/>
</dbReference>
<feature type="transmembrane region" description="Helical" evidence="1">
    <location>
        <begin position="108"/>
        <end position="128"/>
    </location>
</feature>
<evidence type="ECO:0000313" key="3">
    <source>
        <dbReference type="Proteomes" id="UP000886523"/>
    </source>
</evidence>
<keyword evidence="3" id="KW-1185">Reference proteome</keyword>
<sequence>MTSANRTSKTSRKFFLLHRTLDSREFEIMAMIDAAAALTCQTHSLDEQHRKLKETESETVKNHKDRSTFTLKQWPVKGSPRKKPHPTLSLPSNFIDDSRLICWDSPGLSLNLTLLSLLLHWILIVQGLQLKLYDHEWLELKDNINEYEYADLPWSQTVQELCGDPSLEHEDDGW</sequence>
<keyword evidence="1" id="KW-0472">Membrane</keyword>